<comment type="caution">
    <text evidence="2">The sequence shown here is derived from an EMBL/GenBank/DDBJ whole genome shotgun (WGS) entry which is preliminary data.</text>
</comment>
<reference evidence="2" key="1">
    <citation type="journal article" date="2015" name="Nature">
        <title>Complex archaea that bridge the gap between prokaryotes and eukaryotes.</title>
        <authorList>
            <person name="Spang A."/>
            <person name="Saw J.H."/>
            <person name="Jorgensen S.L."/>
            <person name="Zaremba-Niedzwiedzka K."/>
            <person name="Martijn J."/>
            <person name="Lind A.E."/>
            <person name="van Eijk R."/>
            <person name="Schleper C."/>
            <person name="Guy L."/>
            <person name="Ettema T.J."/>
        </authorList>
    </citation>
    <scope>NUCLEOTIDE SEQUENCE</scope>
</reference>
<proteinExistence type="predicted"/>
<organism evidence="2">
    <name type="scientific">marine sediment metagenome</name>
    <dbReference type="NCBI Taxonomy" id="412755"/>
    <lineage>
        <taxon>unclassified sequences</taxon>
        <taxon>metagenomes</taxon>
        <taxon>ecological metagenomes</taxon>
    </lineage>
</organism>
<protein>
    <submittedName>
        <fullName evidence="2">Uncharacterized protein</fullName>
    </submittedName>
</protein>
<keyword evidence="1" id="KW-0472">Membrane</keyword>
<dbReference type="EMBL" id="LAZR01013586">
    <property type="protein sequence ID" value="KKM21266.1"/>
    <property type="molecule type" value="Genomic_DNA"/>
</dbReference>
<keyword evidence="1" id="KW-1133">Transmembrane helix</keyword>
<sequence>MVAAYIVLVVVILAGILFLGLRIGYTRGYTDGVQSGSWESVLARATRINKRTFGKGNQL</sequence>
<feature type="transmembrane region" description="Helical" evidence="1">
    <location>
        <begin position="6"/>
        <end position="25"/>
    </location>
</feature>
<name>A0A0F9I0S6_9ZZZZ</name>
<evidence type="ECO:0000256" key="1">
    <source>
        <dbReference type="SAM" id="Phobius"/>
    </source>
</evidence>
<dbReference type="AlphaFoldDB" id="A0A0F9I0S6"/>
<gene>
    <name evidence="2" type="ORF">LCGC14_1637100</name>
</gene>
<keyword evidence="1" id="KW-0812">Transmembrane</keyword>
<evidence type="ECO:0000313" key="2">
    <source>
        <dbReference type="EMBL" id="KKM21266.1"/>
    </source>
</evidence>
<accession>A0A0F9I0S6</accession>